<protein>
    <submittedName>
        <fullName evidence="3">Uncharacterized protein</fullName>
    </submittedName>
</protein>
<feature type="compositionally biased region" description="Basic and acidic residues" evidence="2">
    <location>
        <begin position="281"/>
        <end position="309"/>
    </location>
</feature>
<dbReference type="AlphaFoldDB" id="K0TB83"/>
<feature type="region of interest" description="Disordered" evidence="2">
    <location>
        <begin position="403"/>
        <end position="457"/>
    </location>
</feature>
<evidence type="ECO:0000256" key="1">
    <source>
        <dbReference type="SAM" id="Coils"/>
    </source>
</evidence>
<dbReference type="OrthoDB" id="10681676at2759"/>
<feature type="region of interest" description="Disordered" evidence="2">
    <location>
        <begin position="87"/>
        <end position="106"/>
    </location>
</feature>
<dbReference type="EMBL" id="AGNL01002574">
    <property type="protein sequence ID" value="EJK76038.1"/>
    <property type="molecule type" value="Genomic_DNA"/>
</dbReference>
<sequence length="481" mass="54393">MRSLPFAVLWAQSAAPVAPSLQTPAAYAGSITGRTRVRDIRPLRRRTCHSHTCLRLHAAESPDDGLVGAEEAGIYLDEASYLNADQRLNDDGSLGEDDSSRSPRIRNKTYLAAAEGLLSTPMYSIQDQDDSTDEASLLEAARRSIQNGNLQDSGGDLHDEVFAEEKTFLEQSEVFRTSLTKLYDEDHESAAAKERRAQAEEENEKVLEELMRDIGEMEERAAPRAEAPKPSRENTSDDVLRILKRSKQLSTKVGDEAKIRSGAGSFGYDKTSINNNSRRSGYAERRGRRARGDIGDNGRNRTRRRKEESVGGIDTSSLFDMPKSGNTYSKQEQPSETRSFTLKGQNNQSISPTRTARQKRRQIISQQPVRQQAKTLPYRPMSIYERRRKAKMEALIKTTEKIPKLPKKRRRIEKRTADKTLAKVKPVSPLEREKVKQTSREDMGADESSTNDSDWILVRDENTGRSLYWNQKTNEMRKTPK</sequence>
<feature type="region of interest" description="Disordered" evidence="2">
    <location>
        <begin position="250"/>
        <end position="373"/>
    </location>
</feature>
<dbReference type="Proteomes" id="UP000266841">
    <property type="component" value="Unassembled WGS sequence"/>
</dbReference>
<name>K0TB83_THAOC</name>
<keyword evidence="1" id="KW-0175">Coiled coil</keyword>
<comment type="caution">
    <text evidence="3">The sequence shown here is derived from an EMBL/GenBank/DDBJ whole genome shotgun (WGS) entry which is preliminary data.</text>
</comment>
<evidence type="ECO:0000256" key="2">
    <source>
        <dbReference type="SAM" id="MobiDB-lite"/>
    </source>
</evidence>
<evidence type="ECO:0000313" key="3">
    <source>
        <dbReference type="EMBL" id="EJK76038.1"/>
    </source>
</evidence>
<feature type="compositionally biased region" description="Polar residues" evidence="2">
    <location>
        <begin position="363"/>
        <end position="373"/>
    </location>
</feature>
<feature type="coiled-coil region" evidence="1">
    <location>
        <begin position="189"/>
        <end position="220"/>
    </location>
</feature>
<proteinExistence type="predicted"/>
<feature type="region of interest" description="Disordered" evidence="2">
    <location>
        <begin position="220"/>
        <end position="239"/>
    </location>
</feature>
<feature type="compositionally biased region" description="Basic residues" evidence="2">
    <location>
        <begin position="404"/>
        <end position="413"/>
    </location>
</feature>
<gene>
    <name evidence="3" type="ORF">THAOC_02218</name>
</gene>
<evidence type="ECO:0000313" key="4">
    <source>
        <dbReference type="Proteomes" id="UP000266841"/>
    </source>
</evidence>
<dbReference type="eggNOG" id="ENOG502RWMQ">
    <property type="taxonomic scope" value="Eukaryota"/>
</dbReference>
<accession>K0TB83</accession>
<organism evidence="3 4">
    <name type="scientific">Thalassiosira oceanica</name>
    <name type="common">Marine diatom</name>
    <dbReference type="NCBI Taxonomy" id="159749"/>
    <lineage>
        <taxon>Eukaryota</taxon>
        <taxon>Sar</taxon>
        <taxon>Stramenopiles</taxon>
        <taxon>Ochrophyta</taxon>
        <taxon>Bacillariophyta</taxon>
        <taxon>Coscinodiscophyceae</taxon>
        <taxon>Thalassiosirophycidae</taxon>
        <taxon>Thalassiosirales</taxon>
        <taxon>Thalassiosiraceae</taxon>
        <taxon>Thalassiosira</taxon>
    </lineage>
</organism>
<keyword evidence="4" id="KW-1185">Reference proteome</keyword>
<reference evidence="3 4" key="1">
    <citation type="journal article" date="2012" name="Genome Biol.">
        <title>Genome and low-iron response of an oceanic diatom adapted to chronic iron limitation.</title>
        <authorList>
            <person name="Lommer M."/>
            <person name="Specht M."/>
            <person name="Roy A.S."/>
            <person name="Kraemer L."/>
            <person name="Andreson R."/>
            <person name="Gutowska M.A."/>
            <person name="Wolf J."/>
            <person name="Bergner S.V."/>
            <person name="Schilhabel M.B."/>
            <person name="Klostermeier U.C."/>
            <person name="Beiko R.G."/>
            <person name="Rosenstiel P."/>
            <person name="Hippler M."/>
            <person name="Laroche J."/>
        </authorList>
    </citation>
    <scope>NUCLEOTIDE SEQUENCE [LARGE SCALE GENOMIC DNA]</scope>
    <source>
        <strain evidence="3 4">CCMP1005</strain>
    </source>
</reference>
<feature type="compositionally biased region" description="Polar residues" evidence="2">
    <location>
        <begin position="314"/>
        <end position="355"/>
    </location>
</feature>
<feature type="compositionally biased region" description="Basic and acidic residues" evidence="2">
    <location>
        <begin position="430"/>
        <end position="443"/>
    </location>
</feature>